<evidence type="ECO:0000256" key="6">
    <source>
        <dbReference type="SAM" id="MobiDB-lite"/>
    </source>
</evidence>
<keyword evidence="8" id="KW-1185">Reference proteome</keyword>
<evidence type="ECO:0000256" key="3">
    <source>
        <dbReference type="ARBA" id="ARBA00022691"/>
    </source>
</evidence>
<dbReference type="AlphaFoldDB" id="A0AAJ7XDI1"/>
<dbReference type="GeneID" id="116953289"/>
<evidence type="ECO:0000256" key="4">
    <source>
        <dbReference type="ARBA" id="ARBA00022884"/>
    </source>
</evidence>
<feature type="compositionally biased region" description="Polar residues" evidence="6">
    <location>
        <begin position="199"/>
        <end position="210"/>
    </location>
</feature>
<dbReference type="GO" id="GO:0005762">
    <property type="term" value="C:mitochondrial large ribosomal subunit"/>
    <property type="evidence" value="ECO:0007669"/>
    <property type="project" value="TreeGrafter"/>
</dbReference>
<dbReference type="PANTHER" id="PTHR22808">
    <property type="entry name" value="NCL1 YEAST -RELATED NOL1/NOP2/FMU SUN DOMAIN-CONTAINING"/>
    <property type="match status" value="1"/>
</dbReference>
<dbReference type="InterPro" id="IPR023267">
    <property type="entry name" value="RCMT"/>
</dbReference>
<dbReference type="PRINTS" id="PR02008">
    <property type="entry name" value="RCMTFAMILY"/>
</dbReference>
<evidence type="ECO:0000259" key="7">
    <source>
        <dbReference type="PROSITE" id="PS51686"/>
    </source>
</evidence>
<feature type="binding site" evidence="5">
    <location>
        <begin position="342"/>
        <end position="348"/>
    </location>
    <ligand>
        <name>S-adenosyl-L-methionine</name>
        <dbReference type="ChEBI" id="CHEBI:59789"/>
    </ligand>
</feature>
<dbReference type="Gene3D" id="6.20.240.40">
    <property type="match status" value="1"/>
</dbReference>
<comment type="similarity">
    <text evidence="5">Belongs to the class I-like SAM-binding methyltransferase superfamily. RsmB/NOP family.</text>
</comment>
<feature type="compositionally biased region" description="Basic and acidic residues" evidence="6">
    <location>
        <begin position="211"/>
        <end position="227"/>
    </location>
</feature>
<feature type="active site" description="Nucleophile" evidence="5">
    <location>
        <position position="469"/>
    </location>
</feature>
<name>A0AAJ7XDI1_PETMA</name>
<evidence type="ECO:0000313" key="8">
    <source>
        <dbReference type="Proteomes" id="UP001318040"/>
    </source>
</evidence>
<feature type="region of interest" description="Disordered" evidence="6">
    <location>
        <begin position="107"/>
        <end position="129"/>
    </location>
</feature>
<keyword evidence="1 5" id="KW-0489">Methyltransferase</keyword>
<dbReference type="GO" id="GO:0008173">
    <property type="term" value="F:RNA methyltransferase activity"/>
    <property type="evidence" value="ECO:0007669"/>
    <property type="project" value="InterPro"/>
</dbReference>
<reference evidence="9" key="1">
    <citation type="submission" date="2025-08" db="UniProtKB">
        <authorList>
            <consortium name="RefSeq"/>
        </authorList>
    </citation>
    <scope>IDENTIFICATION</scope>
    <source>
        <tissue evidence="9">Sperm</tissue>
    </source>
</reference>
<keyword evidence="2 5" id="KW-0808">Transferase</keyword>
<dbReference type="CTD" id="63899"/>
<evidence type="ECO:0000256" key="5">
    <source>
        <dbReference type="PROSITE-ProRule" id="PRU01023"/>
    </source>
</evidence>
<feature type="binding site" evidence="5">
    <location>
        <position position="397"/>
    </location>
    <ligand>
        <name>S-adenosyl-L-methionine</name>
        <dbReference type="ChEBI" id="CHEBI:59789"/>
    </ligand>
</feature>
<dbReference type="InterPro" id="IPR049560">
    <property type="entry name" value="MeTrfase_RsmB-F_NOP2_cat"/>
</dbReference>
<dbReference type="SUPFAM" id="SSF53335">
    <property type="entry name" value="S-adenosyl-L-methionine-dependent methyltransferases"/>
    <property type="match status" value="1"/>
</dbReference>
<dbReference type="InterPro" id="IPR001678">
    <property type="entry name" value="MeTrfase_RsmB-F_NOP2_dom"/>
</dbReference>
<feature type="binding site" evidence="5">
    <location>
        <position position="415"/>
    </location>
    <ligand>
        <name>S-adenosyl-L-methionine</name>
        <dbReference type="ChEBI" id="CHEBI:59789"/>
    </ligand>
</feature>
<accession>A0AAJ7XDI1</accession>
<sequence length="542" mass="59232">MCSPLGRTTRPLPTRILRGCLRARLRSCRPGEAGDRPLEAEVAGGGRRVPIGRTVCRAVLEHFDVEYGQRFGQRWLKFRAVMLAPNKWQYAALPNLFAMQQRREQSCPQHHSQQLAEEEARHTRHSAFPSHDCDNAPSCKLADGSWSDCNGNVITNDITVGDSPQLHVNGNGDTWASGSCDGLAQMPDGPRDCDDIHTTSRTCAPQSESRPSSDRSETNENERRADRITMRCPPRDHAFKEAVYLSATGVLRRETREGLAEHFRYTFPAGSHGPEWPLRSLDDGRSAGVAGLWCFLAQAGRPFPKLRHEPGRLKAFYVLNAASLLPVLALGVRSGERVLDMCAAPGGKTLGILQCAQPSLLCANEPDEVRRRRLLLALESFVPRSALRSLVAVSARDGCELGALQPASYDKVLVDAPCSNDRSWLYGGCEALAELRVRERAHLPGLQTQLLRSALRAVKPGGIVVYATCTLNARENAEVVHAVLEGNAGVEVVDLADMARGLQGVFSLHGGGAAGEQPGLLVVPEEGRAWGPLYLCKLRRRS</sequence>
<dbReference type="CDD" id="cd02440">
    <property type="entry name" value="AdoMet_MTases"/>
    <property type="match status" value="1"/>
</dbReference>
<evidence type="ECO:0000256" key="2">
    <source>
        <dbReference type="ARBA" id="ARBA00022679"/>
    </source>
</evidence>
<dbReference type="PROSITE" id="PS51686">
    <property type="entry name" value="SAM_MT_RSMB_NOP"/>
    <property type="match status" value="1"/>
</dbReference>
<dbReference type="Pfam" id="PF01189">
    <property type="entry name" value="Methyltr_RsmB-F"/>
    <property type="match status" value="1"/>
</dbReference>
<gene>
    <name evidence="9" type="primary">NSUN3</name>
</gene>
<evidence type="ECO:0000313" key="9">
    <source>
        <dbReference type="RefSeq" id="XP_032829253.1"/>
    </source>
</evidence>
<feature type="compositionally biased region" description="Basic and acidic residues" evidence="6">
    <location>
        <begin position="189"/>
        <end position="198"/>
    </location>
</feature>
<evidence type="ECO:0000256" key="1">
    <source>
        <dbReference type="ARBA" id="ARBA00022603"/>
    </source>
</evidence>
<feature type="binding site" evidence="5">
    <location>
        <position position="365"/>
    </location>
    <ligand>
        <name>S-adenosyl-L-methionine</name>
        <dbReference type="ChEBI" id="CHEBI:59789"/>
    </ligand>
</feature>
<feature type="domain" description="SAM-dependent MTase RsmB/NOP-type" evidence="7">
    <location>
        <begin position="239"/>
        <end position="541"/>
    </location>
</feature>
<dbReference type="RefSeq" id="XP_032829253.1">
    <property type="nucleotide sequence ID" value="XM_032973362.1"/>
</dbReference>
<dbReference type="Gene3D" id="3.40.50.150">
    <property type="entry name" value="Vaccinia Virus protein VP39"/>
    <property type="match status" value="1"/>
</dbReference>
<keyword evidence="4 5" id="KW-0694">RNA-binding</keyword>
<dbReference type="Proteomes" id="UP001318040">
    <property type="component" value="Chromosome 51"/>
</dbReference>
<dbReference type="PANTHER" id="PTHR22808:SF8">
    <property type="entry name" value="TRNA (CYTOSINE(34)-C(5))-METHYLTRANSFERASE, MITOCHONDRIAL"/>
    <property type="match status" value="1"/>
</dbReference>
<dbReference type="InterPro" id="IPR029063">
    <property type="entry name" value="SAM-dependent_MTases_sf"/>
</dbReference>
<protein>
    <submittedName>
        <fullName evidence="9">tRNA (Cytosine(34)-C(5))-methyltransferase, mitochondrial</fullName>
    </submittedName>
</protein>
<feature type="region of interest" description="Disordered" evidence="6">
    <location>
        <begin position="186"/>
        <end position="227"/>
    </location>
</feature>
<dbReference type="GO" id="GO:0003723">
    <property type="term" value="F:RNA binding"/>
    <property type="evidence" value="ECO:0007669"/>
    <property type="project" value="UniProtKB-UniRule"/>
</dbReference>
<dbReference type="GO" id="GO:0031167">
    <property type="term" value="P:rRNA methylation"/>
    <property type="evidence" value="ECO:0007669"/>
    <property type="project" value="TreeGrafter"/>
</dbReference>
<keyword evidence="3 5" id="KW-0949">S-adenosyl-L-methionine</keyword>
<dbReference type="KEGG" id="pmrn:116953289"/>
<proteinExistence type="inferred from homology"/>
<organism evidence="8 9">
    <name type="scientific">Petromyzon marinus</name>
    <name type="common">Sea lamprey</name>
    <dbReference type="NCBI Taxonomy" id="7757"/>
    <lineage>
        <taxon>Eukaryota</taxon>
        <taxon>Metazoa</taxon>
        <taxon>Chordata</taxon>
        <taxon>Craniata</taxon>
        <taxon>Vertebrata</taxon>
        <taxon>Cyclostomata</taxon>
        <taxon>Hyperoartia</taxon>
        <taxon>Petromyzontiformes</taxon>
        <taxon>Petromyzontidae</taxon>
        <taxon>Petromyzon</taxon>
    </lineage>
</organism>